<dbReference type="AlphaFoldDB" id="A0ABD2D306"/>
<organism evidence="1 2">
    <name type="scientific">Vespula maculifrons</name>
    <name type="common">Eastern yellow jacket</name>
    <name type="synonym">Wasp</name>
    <dbReference type="NCBI Taxonomy" id="7453"/>
    <lineage>
        <taxon>Eukaryota</taxon>
        <taxon>Metazoa</taxon>
        <taxon>Ecdysozoa</taxon>
        <taxon>Arthropoda</taxon>
        <taxon>Hexapoda</taxon>
        <taxon>Insecta</taxon>
        <taxon>Pterygota</taxon>
        <taxon>Neoptera</taxon>
        <taxon>Endopterygota</taxon>
        <taxon>Hymenoptera</taxon>
        <taxon>Apocrita</taxon>
        <taxon>Aculeata</taxon>
        <taxon>Vespoidea</taxon>
        <taxon>Vespidae</taxon>
        <taxon>Vespinae</taxon>
        <taxon>Vespula</taxon>
    </lineage>
</organism>
<dbReference type="EMBL" id="JAYRBN010000001">
    <property type="protein sequence ID" value="KAL2751712.1"/>
    <property type="molecule type" value="Genomic_DNA"/>
</dbReference>
<sequence>MESLIDFDSYASSLPLYFDESTSKDRQDIFSVSNNKNGACVHVTKTKADLSSIVTTIGSLSLCIPTSEHRTFLRMFFLTVSTKTFI</sequence>
<dbReference type="Proteomes" id="UP001607303">
    <property type="component" value="Unassembled WGS sequence"/>
</dbReference>
<reference evidence="1 2" key="1">
    <citation type="journal article" date="2024" name="Ann. Entomol. Soc. Am.">
        <title>Genomic analyses of the southern and eastern yellowjacket wasps (Hymenoptera: Vespidae) reveal evolutionary signatures of social life.</title>
        <authorList>
            <person name="Catto M.A."/>
            <person name="Caine P.B."/>
            <person name="Orr S.E."/>
            <person name="Hunt B.G."/>
            <person name="Goodisman M.A.D."/>
        </authorList>
    </citation>
    <scope>NUCLEOTIDE SEQUENCE [LARGE SCALE GENOMIC DNA]</scope>
    <source>
        <strain evidence="1">232</strain>
        <tissue evidence="1">Head and thorax</tissue>
    </source>
</reference>
<evidence type="ECO:0000313" key="2">
    <source>
        <dbReference type="Proteomes" id="UP001607303"/>
    </source>
</evidence>
<gene>
    <name evidence="1" type="ORF">V1477_000022</name>
</gene>
<name>A0ABD2D306_VESMC</name>
<comment type="caution">
    <text evidence="1">The sequence shown here is derived from an EMBL/GenBank/DDBJ whole genome shotgun (WGS) entry which is preliminary data.</text>
</comment>
<keyword evidence="2" id="KW-1185">Reference proteome</keyword>
<proteinExistence type="predicted"/>
<protein>
    <submittedName>
        <fullName evidence="1">Uncharacterized protein</fullName>
    </submittedName>
</protein>
<accession>A0ABD2D306</accession>
<evidence type="ECO:0000313" key="1">
    <source>
        <dbReference type="EMBL" id="KAL2751712.1"/>
    </source>
</evidence>